<gene>
    <name evidence="5" type="primary">LOC102806607</name>
</gene>
<dbReference type="RefSeq" id="XP_006811877.1">
    <property type="nucleotide sequence ID" value="XM_006811814.1"/>
</dbReference>
<keyword evidence="4" id="KW-1185">Reference proteome</keyword>
<feature type="repeat" description="ANK" evidence="3">
    <location>
        <begin position="225"/>
        <end position="257"/>
    </location>
</feature>
<dbReference type="SMART" id="SM00248">
    <property type="entry name" value="ANK"/>
    <property type="match status" value="4"/>
</dbReference>
<organism evidence="4 5">
    <name type="scientific">Saccoglossus kowalevskii</name>
    <name type="common">Acorn worm</name>
    <dbReference type="NCBI Taxonomy" id="10224"/>
    <lineage>
        <taxon>Eukaryota</taxon>
        <taxon>Metazoa</taxon>
        <taxon>Hemichordata</taxon>
        <taxon>Enteropneusta</taxon>
        <taxon>Harrimaniidae</taxon>
        <taxon>Saccoglossus</taxon>
    </lineage>
</organism>
<keyword evidence="1" id="KW-0677">Repeat</keyword>
<name>A0ABM0LVT6_SACKO</name>
<evidence type="ECO:0000256" key="1">
    <source>
        <dbReference type="ARBA" id="ARBA00022737"/>
    </source>
</evidence>
<dbReference type="PROSITE" id="PS50088">
    <property type="entry name" value="ANK_REPEAT"/>
    <property type="match status" value="4"/>
</dbReference>
<evidence type="ECO:0000313" key="4">
    <source>
        <dbReference type="Proteomes" id="UP000694865"/>
    </source>
</evidence>
<dbReference type="PRINTS" id="PR01415">
    <property type="entry name" value="ANKYRIN"/>
</dbReference>
<dbReference type="InterPro" id="IPR036770">
    <property type="entry name" value="Ankyrin_rpt-contain_sf"/>
</dbReference>
<feature type="repeat" description="ANK" evidence="3">
    <location>
        <begin position="159"/>
        <end position="191"/>
    </location>
</feature>
<feature type="repeat" description="ANK" evidence="3">
    <location>
        <begin position="126"/>
        <end position="158"/>
    </location>
</feature>
<dbReference type="Pfam" id="PF12796">
    <property type="entry name" value="Ank_2"/>
    <property type="match status" value="2"/>
</dbReference>
<evidence type="ECO:0000313" key="5">
    <source>
        <dbReference type="RefSeq" id="XP_006811877.1"/>
    </source>
</evidence>
<accession>A0ABM0LVT6</accession>
<protein>
    <submittedName>
        <fullName evidence="5">Ankyrin repeat and protein kinase domain-containing protein 1-like</fullName>
    </submittedName>
</protein>
<dbReference type="Proteomes" id="UP000694865">
    <property type="component" value="Unplaced"/>
</dbReference>
<dbReference type="PANTHER" id="PTHR24171:SF10">
    <property type="entry name" value="ANKYRIN REPEAT DOMAIN-CONTAINING PROTEIN 29-LIKE"/>
    <property type="match status" value="1"/>
</dbReference>
<dbReference type="Gene3D" id="1.25.40.20">
    <property type="entry name" value="Ankyrin repeat-containing domain"/>
    <property type="match status" value="2"/>
</dbReference>
<proteinExistence type="predicted"/>
<reference evidence="5" key="1">
    <citation type="submission" date="2025-08" db="UniProtKB">
        <authorList>
            <consortium name="RefSeq"/>
        </authorList>
    </citation>
    <scope>IDENTIFICATION</scope>
    <source>
        <tissue evidence="5">Testes</tissue>
    </source>
</reference>
<sequence>MSYETVYQLAAKKNIGGVRRLLAAGRPVDEPNPEWLRWIVVYKFHVAIMVKLVTKNNASAVQEINKDIRNKFCWAWLDKEVTLTVRSRKEDEVVTEKLSDFIGKCEVFGKAQCLYCNDLINYGSRFNWTALHYVARYGYTDIPEVLILADANVNATDDSQHTPLHLAAQNGQTATVDLLLKSSANVNAVDYGQLTPLHYAAMIGQTATVDLLLKSSAIVNAVDYDHYTPLHLAACYGYPPIVEKLLHTGANVNAVNKVSVLSIQV</sequence>
<evidence type="ECO:0000256" key="3">
    <source>
        <dbReference type="PROSITE-ProRule" id="PRU00023"/>
    </source>
</evidence>
<keyword evidence="2 3" id="KW-0040">ANK repeat</keyword>
<dbReference type="PROSITE" id="PS50297">
    <property type="entry name" value="ANK_REP_REGION"/>
    <property type="match status" value="4"/>
</dbReference>
<feature type="repeat" description="ANK" evidence="3">
    <location>
        <begin position="192"/>
        <end position="224"/>
    </location>
</feature>
<dbReference type="PANTHER" id="PTHR24171">
    <property type="entry name" value="ANKYRIN REPEAT DOMAIN-CONTAINING PROTEIN 39-RELATED"/>
    <property type="match status" value="1"/>
</dbReference>
<dbReference type="InterPro" id="IPR002110">
    <property type="entry name" value="Ankyrin_rpt"/>
</dbReference>
<dbReference type="GeneID" id="102806607"/>
<evidence type="ECO:0000256" key="2">
    <source>
        <dbReference type="ARBA" id="ARBA00023043"/>
    </source>
</evidence>
<dbReference type="SUPFAM" id="SSF48403">
    <property type="entry name" value="Ankyrin repeat"/>
    <property type="match status" value="1"/>
</dbReference>